<evidence type="ECO:0000259" key="1">
    <source>
        <dbReference type="Pfam" id="PF24035"/>
    </source>
</evidence>
<evidence type="ECO:0000313" key="2">
    <source>
        <dbReference type="EMBL" id="OVE86457.1"/>
    </source>
</evidence>
<dbReference type="AlphaFoldDB" id="A0A202EE11"/>
<dbReference type="Pfam" id="PF24035">
    <property type="entry name" value="DUF7344"/>
    <property type="match status" value="1"/>
</dbReference>
<dbReference type="Proteomes" id="UP000196084">
    <property type="component" value="Unassembled WGS sequence"/>
</dbReference>
<dbReference type="InterPro" id="IPR055768">
    <property type="entry name" value="DUF7344"/>
</dbReference>
<evidence type="ECO:0000313" key="3">
    <source>
        <dbReference type="Proteomes" id="UP000196084"/>
    </source>
</evidence>
<name>A0A202EE11_9EURY</name>
<feature type="domain" description="DUF7344" evidence="1">
    <location>
        <begin position="7"/>
        <end position="86"/>
    </location>
</feature>
<proteinExistence type="predicted"/>
<dbReference type="EMBL" id="MWPH01000001">
    <property type="protein sequence ID" value="OVE86457.1"/>
    <property type="molecule type" value="Genomic_DNA"/>
</dbReference>
<gene>
    <name evidence="2" type="ORF">B2G88_05475</name>
</gene>
<reference evidence="2 3" key="1">
    <citation type="submission" date="2017-02" db="EMBL/GenBank/DDBJ databases">
        <title>Natronthermophilus aegyptiacus gen. nov.,sp. nov., an aerobic, extremely halophilic alkalithermophilic archaeon isolated from the athalassohaline Wadi An Natrun, Egypt.</title>
        <authorList>
            <person name="Zhao B."/>
        </authorList>
    </citation>
    <scope>NUCLEOTIDE SEQUENCE [LARGE SCALE GENOMIC DNA]</scope>
    <source>
        <strain evidence="2 3">CGMCC 1.3597</strain>
    </source>
</reference>
<protein>
    <recommendedName>
        <fullName evidence="1">DUF7344 domain-containing protein</fullName>
    </recommendedName>
</protein>
<keyword evidence="3" id="KW-1185">Reference proteome</keyword>
<accession>A0A202EE11</accession>
<dbReference type="OrthoDB" id="247722at2157"/>
<organism evidence="2 3">
    <name type="scientific">Natronolimnobius baerhuensis</name>
    <dbReference type="NCBI Taxonomy" id="253108"/>
    <lineage>
        <taxon>Archaea</taxon>
        <taxon>Methanobacteriati</taxon>
        <taxon>Methanobacteriota</taxon>
        <taxon>Stenosarchaea group</taxon>
        <taxon>Halobacteria</taxon>
        <taxon>Halobacteriales</taxon>
        <taxon>Natrialbaceae</taxon>
        <taxon>Natronolimnobius</taxon>
    </lineage>
</organism>
<sequence>MSHDTIFTLLSHRHRRTVLNLLLAQYRALTLRDLRNEIVERKHGTEITELDDEQVKQTMVLLHHVHIPKLAETDIVTYDQDRMIVEPTEKLEQMEPFLS</sequence>
<comment type="caution">
    <text evidence="2">The sequence shown here is derived from an EMBL/GenBank/DDBJ whole genome shotgun (WGS) entry which is preliminary data.</text>
</comment>